<dbReference type="AlphaFoldDB" id="A0A3P7RAB3"/>
<keyword evidence="4" id="KW-1185">Reference proteome</keyword>
<gene>
    <name evidence="3" type="ORF">DILT_LOCUS18312</name>
</gene>
<proteinExistence type="inferred from homology"/>
<dbReference type="InterPro" id="IPR000626">
    <property type="entry name" value="Ubiquitin-like_dom"/>
</dbReference>
<dbReference type="Pfam" id="PF11976">
    <property type="entry name" value="Rad60-SLD"/>
    <property type="match status" value="1"/>
</dbReference>
<dbReference type="InterPro" id="IPR022617">
    <property type="entry name" value="Rad60/SUMO-like_dom"/>
</dbReference>
<evidence type="ECO:0000259" key="2">
    <source>
        <dbReference type="PROSITE" id="PS50053"/>
    </source>
</evidence>
<comment type="similarity">
    <text evidence="1">Belongs to the ubiquitin family. SUMO subfamily.</text>
</comment>
<evidence type="ECO:0000256" key="1">
    <source>
        <dbReference type="ARBA" id="ARBA00009185"/>
    </source>
</evidence>
<evidence type="ECO:0000313" key="3">
    <source>
        <dbReference type="EMBL" id="VDN40662.1"/>
    </source>
</evidence>
<dbReference type="InterPro" id="IPR029071">
    <property type="entry name" value="Ubiquitin-like_domsf"/>
</dbReference>
<organism evidence="3 4">
    <name type="scientific">Dibothriocephalus latus</name>
    <name type="common">Fish tapeworm</name>
    <name type="synonym">Diphyllobothrium latum</name>
    <dbReference type="NCBI Taxonomy" id="60516"/>
    <lineage>
        <taxon>Eukaryota</taxon>
        <taxon>Metazoa</taxon>
        <taxon>Spiralia</taxon>
        <taxon>Lophotrochozoa</taxon>
        <taxon>Platyhelminthes</taxon>
        <taxon>Cestoda</taxon>
        <taxon>Eucestoda</taxon>
        <taxon>Diphyllobothriidea</taxon>
        <taxon>Diphyllobothriidae</taxon>
        <taxon>Dibothriocephalus</taxon>
    </lineage>
</organism>
<dbReference type="Proteomes" id="UP000281553">
    <property type="component" value="Unassembled WGS sequence"/>
</dbReference>
<evidence type="ECO:0000313" key="4">
    <source>
        <dbReference type="Proteomes" id="UP000281553"/>
    </source>
</evidence>
<feature type="domain" description="Ubiquitin-like" evidence="2">
    <location>
        <begin position="1"/>
        <end position="50"/>
    </location>
</feature>
<dbReference type="OrthoDB" id="442921at2759"/>
<dbReference type="PROSITE" id="PS50053">
    <property type="entry name" value="UBIQUITIN_2"/>
    <property type="match status" value="1"/>
</dbReference>
<dbReference type="EMBL" id="UYRU01099255">
    <property type="protein sequence ID" value="VDN40662.1"/>
    <property type="molecule type" value="Genomic_DNA"/>
</dbReference>
<protein>
    <recommendedName>
        <fullName evidence="2">Ubiquitin-like domain-containing protein</fullName>
    </recommendedName>
</protein>
<name>A0A3P7RAB3_DIBLA</name>
<sequence length="51" mass="5772">MSAYCDRLGLTMSNVRFTCDGEHVQQEDTPESLDLNDRDTIEVFQTQTGGF</sequence>
<accession>A0A3P7RAB3</accession>
<dbReference type="PANTHER" id="PTHR10562">
    <property type="entry name" value="SMALL UBIQUITIN-RELATED MODIFIER"/>
    <property type="match status" value="1"/>
</dbReference>
<dbReference type="SUPFAM" id="SSF54236">
    <property type="entry name" value="Ubiquitin-like"/>
    <property type="match status" value="1"/>
</dbReference>
<dbReference type="Gene3D" id="3.10.20.90">
    <property type="entry name" value="Phosphatidylinositol 3-kinase Catalytic Subunit, Chain A, domain 1"/>
    <property type="match status" value="1"/>
</dbReference>
<reference evidence="3 4" key="1">
    <citation type="submission" date="2018-11" db="EMBL/GenBank/DDBJ databases">
        <authorList>
            <consortium name="Pathogen Informatics"/>
        </authorList>
    </citation>
    <scope>NUCLEOTIDE SEQUENCE [LARGE SCALE GENOMIC DNA]</scope>
</reference>